<dbReference type="FunFam" id="1.10.287.130:FF:000001">
    <property type="entry name" value="Two-component sensor histidine kinase"/>
    <property type="match status" value="1"/>
</dbReference>
<proteinExistence type="predicted"/>
<organism evidence="11 12">
    <name type="scientific">Candidatus Limadaptatus stercorigallinarum</name>
    <dbReference type="NCBI Taxonomy" id="2840845"/>
    <lineage>
        <taxon>Bacteria</taxon>
        <taxon>Bacillati</taxon>
        <taxon>Bacillota</taxon>
        <taxon>Clostridia</taxon>
        <taxon>Eubacteriales</taxon>
        <taxon>Candidatus Limadaptatus</taxon>
    </lineage>
</organism>
<reference evidence="11" key="1">
    <citation type="submission" date="2020-10" db="EMBL/GenBank/DDBJ databases">
        <authorList>
            <person name="Gilroy R."/>
        </authorList>
    </citation>
    <scope>NUCLEOTIDE SEQUENCE</scope>
    <source>
        <strain evidence="11">1063</strain>
    </source>
</reference>
<feature type="transmembrane region" description="Helical" evidence="9">
    <location>
        <begin position="12"/>
        <end position="37"/>
    </location>
</feature>
<evidence type="ECO:0000256" key="7">
    <source>
        <dbReference type="ARBA" id="ARBA00023012"/>
    </source>
</evidence>
<keyword evidence="6 11" id="KW-0418">Kinase</keyword>
<evidence type="ECO:0000256" key="2">
    <source>
        <dbReference type="ARBA" id="ARBA00004370"/>
    </source>
</evidence>
<dbReference type="InterPro" id="IPR005467">
    <property type="entry name" value="His_kinase_dom"/>
</dbReference>
<dbReference type="EC" id="2.7.13.3" evidence="3"/>
<dbReference type="GO" id="GO:0016036">
    <property type="term" value="P:cellular response to phosphate starvation"/>
    <property type="evidence" value="ECO:0007669"/>
    <property type="project" value="TreeGrafter"/>
</dbReference>
<dbReference type="Gene3D" id="1.10.287.130">
    <property type="match status" value="1"/>
</dbReference>
<dbReference type="InterPro" id="IPR036097">
    <property type="entry name" value="HisK_dim/P_sf"/>
</dbReference>
<name>A0A9D1HTK5_9FIRM</name>
<dbReference type="PANTHER" id="PTHR45453">
    <property type="entry name" value="PHOSPHATE REGULON SENSOR PROTEIN PHOR"/>
    <property type="match status" value="1"/>
</dbReference>
<dbReference type="InterPro" id="IPR003594">
    <property type="entry name" value="HATPase_dom"/>
</dbReference>
<comment type="catalytic activity">
    <reaction evidence="1">
        <text>ATP + protein L-histidine = ADP + protein N-phospho-L-histidine.</text>
        <dbReference type="EC" id="2.7.13.3"/>
    </reaction>
</comment>
<dbReference type="SUPFAM" id="SSF55874">
    <property type="entry name" value="ATPase domain of HSP90 chaperone/DNA topoisomerase II/histidine kinase"/>
    <property type="match status" value="1"/>
</dbReference>
<dbReference type="InterPro" id="IPR004358">
    <property type="entry name" value="Sig_transdc_His_kin-like_C"/>
</dbReference>
<comment type="caution">
    <text evidence="11">The sequence shown here is derived from an EMBL/GenBank/DDBJ whole genome shotgun (WGS) entry which is preliminary data.</text>
</comment>
<dbReference type="Pfam" id="PF02518">
    <property type="entry name" value="HATPase_c"/>
    <property type="match status" value="1"/>
</dbReference>
<dbReference type="PRINTS" id="PR00344">
    <property type="entry name" value="BCTRLSENSOR"/>
</dbReference>
<dbReference type="Gene3D" id="3.30.565.10">
    <property type="entry name" value="Histidine kinase-like ATPase, C-terminal domain"/>
    <property type="match status" value="1"/>
</dbReference>
<feature type="transmembrane region" description="Helical" evidence="9">
    <location>
        <begin position="151"/>
        <end position="180"/>
    </location>
</feature>
<dbReference type="SMART" id="SM00387">
    <property type="entry name" value="HATPase_c"/>
    <property type="match status" value="1"/>
</dbReference>
<keyword evidence="5" id="KW-0808">Transferase</keyword>
<evidence type="ECO:0000256" key="5">
    <source>
        <dbReference type="ARBA" id="ARBA00022679"/>
    </source>
</evidence>
<dbReference type="InterPro" id="IPR050351">
    <property type="entry name" value="BphY/WalK/GraS-like"/>
</dbReference>
<dbReference type="AlphaFoldDB" id="A0A9D1HTK5"/>
<dbReference type="GO" id="GO:0004721">
    <property type="term" value="F:phosphoprotein phosphatase activity"/>
    <property type="evidence" value="ECO:0007669"/>
    <property type="project" value="TreeGrafter"/>
</dbReference>
<dbReference type="SUPFAM" id="SSF47384">
    <property type="entry name" value="Homodimeric domain of signal transducing histidine kinase"/>
    <property type="match status" value="1"/>
</dbReference>
<dbReference type="GO" id="GO:0005886">
    <property type="term" value="C:plasma membrane"/>
    <property type="evidence" value="ECO:0007669"/>
    <property type="project" value="TreeGrafter"/>
</dbReference>
<feature type="domain" description="Histidine kinase" evidence="10">
    <location>
        <begin position="195"/>
        <end position="411"/>
    </location>
</feature>
<dbReference type="Proteomes" id="UP000824088">
    <property type="component" value="Unassembled WGS sequence"/>
</dbReference>
<reference evidence="11" key="2">
    <citation type="journal article" date="2021" name="PeerJ">
        <title>Extensive microbial diversity within the chicken gut microbiome revealed by metagenomics and culture.</title>
        <authorList>
            <person name="Gilroy R."/>
            <person name="Ravi A."/>
            <person name="Getino M."/>
            <person name="Pursley I."/>
            <person name="Horton D.L."/>
            <person name="Alikhan N.F."/>
            <person name="Baker D."/>
            <person name="Gharbi K."/>
            <person name="Hall N."/>
            <person name="Watson M."/>
            <person name="Adriaenssens E.M."/>
            <person name="Foster-Nyarko E."/>
            <person name="Jarju S."/>
            <person name="Secka A."/>
            <person name="Antonio M."/>
            <person name="Oren A."/>
            <person name="Chaudhuri R.R."/>
            <person name="La Ragione R."/>
            <person name="Hildebrand F."/>
            <person name="Pallen M.J."/>
        </authorList>
    </citation>
    <scope>NUCLEOTIDE SEQUENCE</scope>
    <source>
        <strain evidence="11">1063</strain>
    </source>
</reference>
<evidence type="ECO:0000259" key="10">
    <source>
        <dbReference type="PROSITE" id="PS50109"/>
    </source>
</evidence>
<keyword evidence="4" id="KW-0597">Phosphoprotein</keyword>
<dbReference type="GO" id="GO:0000155">
    <property type="term" value="F:phosphorelay sensor kinase activity"/>
    <property type="evidence" value="ECO:0007669"/>
    <property type="project" value="InterPro"/>
</dbReference>
<evidence type="ECO:0000313" key="11">
    <source>
        <dbReference type="EMBL" id="HIU21060.1"/>
    </source>
</evidence>
<dbReference type="SMART" id="SM00388">
    <property type="entry name" value="HisKA"/>
    <property type="match status" value="1"/>
</dbReference>
<protein>
    <recommendedName>
        <fullName evidence="3">histidine kinase</fullName>
        <ecNumber evidence="3">2.7.13.3</ecNumber>
    </recommendedName>
</protein>
<dbReference type="PROSITE" id="PS50109">
    <property type="entry name" value="HIS_KIN"/>
    <property type="match status" value="1"/>
</dbReference>
<evidence type="ECO:0000313" key="12">
    <source>
        <dbReference type="Proteomes" id="UP000824088"/>
    </source>
</evidence>
<evidence type="ECO:0000256" key="6">
    <source>
        <dbReference type="ARBA" id="ARBA00022777"/>
    </source>
</evidence>
<dbReference type="CDD" id="cd00075">
    <property type="entry name" value="HATPase"/>
    <property type="match status" value="1"/>
</dbReference>
<gene>
    <name evidence="11" type="ORF">IAD51_02315</name>
</gene>
<evidence type="ECO:0000256" key="8">
    <source>
        <dbReference type="SAM" id="MobiDB-lite"/>
    </source>
</evidence>
<accession>A0A9D1HTK5</accession>
<keyword evidence="9" id="KW-0472">Membrane</keyword>
<keyword evidence="9" id="KW-0812">Transmembrane</keyword>
<dbReference type="CDD" id="cd00082">
    <property type="entry name" value="HisKA"/>
    <property type="match status" value="1"/>
</dbReference>
<dbReference type="InterPro" id="IPR036890">
    <property type="entry name" value="HATPase_C_sf"/>
</dbReference>
<evidence type="ECO:0000256" key="1">
    <source>
        <dbReference type="ARBA" id="ARBA00000085"/>
    </source>
</evidence>
<comment type="subcellular location">
    <subcellularLocation>
        <location evidence="2">Membrane</location>
    </subcellularLocation>
</comment>
<evidence type="ECO:0000256" key="4">
    <source>
        <dbReference type="ARBA" id="ARBA00022553"/>
    </source>
</evidence>
<dbReference type="EMBL" id="DVMN01000042">
    <property type="protein sequence ID" value="HIU21060.1"/>
    <property type="molecule type" value="Genomic_DNA"/>
</dbReference>
<dbReference type="PANTHER" id="PTHR45453:SF1">
    <property type="entry name" value="PHOSPHATE REGULON SENSOR PROTEIN PHOR"/>
    <property type="match status" value="1"/>
</dbReference>
<dbReference type="InterPro" id="IPR003661">
    <property type="entry name" value="HisK_dim/P_dom"/>
</dbReference>
<keyword evidence="9" id="KW-1133">Transmembrane helix</keyword>
<sequence>MEASFKQLRIRFTAMTGLLSGILLLLLLVILCVSIYASAELTSVNVLDAILEHPNQTVVDDMGRRCFAFICSASQSGGETQYYYQVMDVYADQWAAYGDSQSDIIAAAVGEGNGKFEVDGLYFRVSSRYITENTALYAVIDRTSDRQTLTLVATIIVLIYVTSLIVAILFFYIYSSYALAPVEESFKKQRDLIANASHELKTPLTVISTNLAVMKSEPHSTVEENAKWMDAIDAQIKRMNGLIVNMLQLSKMENAVVNLTDTDFSELTEGACLVFDAVCFEKGLRLITEITPNVHVMGDRDALERLVTGLLDNATKYCNANGKIGLKLTADGKRAHLYVMNTGEAVSDEDAKHVFDRFYRSDGARSNPDGNSFGLGLAIARATAQAHGGTIVCRGIKDKGTVFEVTIPLSKGSGKKYKHRPDPAVSDSATEMPAEHDSYFAETQEEDSDANIFLPSGADDGKEN</sequence>
<dbReference type="Pfam" id="PF00512">
    <property type="entry name" value="HisKA"/>
    <property type="match status" value="1"/>
</dbReference>
<evidence type="ECO:0000256" key="9">
    <source>
        <dbReference type="SAM" id="Phobius"/>
    </source>
</evidence>
<evidence type="ECO:0000256" key="3">
    <source>
        <dbReference type="ARBA" id="ARBA00012438"/>
    </source>
</evidence>
<keyword evidence="7" id="KW-0902">Two-component regulatory system</keyword>
<feature type="region of interest" description="Disordered" evidence="8">
    <location>
        <begin position="412"/>
        <end position="464"/>
    </location>
</feature>